<organism evidence="2 3">
    <name type="scientific">Leucothrix arctica</name>
    <dbReference type="NCBI Taxonomy" id="1481894"/>
    <lineage>
        <taxon>Bacteria</taxon>
        <taxon>Pseudomonadati</taxon>
        <taxon>Pseudomonadota</taxon>
        <taxon>Gammaproteobacteria</taxon>
        <taxon>Thiotrichales</taxon>
        <taxon>Thiotrichaceae</taxon>
        <taxon>Leucothrix</taxon>
    </lineage>
</organism>
<dbReference type="Pfam" id="PF06961">
    <property type="entry name" value="DUF1294"/>
    <property type="match status" value="1"/>
</dbReference>
<dbReference type="Proteomes" id="UP000245506">
    <property type="component" value="Unassembled WGS sequence"/>
</dbReference>
<name>A0A317CCJ1_9GAMM</name>
<dbReference type="RefSeq" id="WP_109823238.1">
    <property type="nucleotide sequence ID" value="NZ_QGKL01000029.1"/>
</dbReference>
<sequence length="125" mass="14079">MRTFSISLSLLFLLALGLLTLFGKLPTIALAAYLVLSLITFVMYWKDKNAARKNERRTPENTLHLLALFGGWPGALIGQQRLRHKTQKVSFRVVLWLTVIGNLAMLTGFLYAIDSLSFLEKLAVQ</sequence>
<keyword evidence="1" id="KW-0812">Transmembrane</keyword>
<evidence type="ECO:0000313" key="2">
    <source>
        <dbReference type="EMBL" id="PWQ96266.1"/>
    </source>
</evidence>
<keyword evidence="1" id="KW-0472">Membrane</keyword>
<protein>
    <submittedName>
        <fullName evidence="2">DUF1294 domain-containing protein</fullName>
    </submittedName>
</protein>
<reference evidence="2 3" key="1">
    <citation type="submission" date="2018-05" db="EMBL/GenBank/DDBJ databases">
        <title>Leucothrix arctica sp. nov., isolated from Arctic seawater.</title>
        <authorList>
            <person name="Choi A."/>
            <person name="Baek K."/>
        </authorList>
    </citation>
    <scope>NUCLEOTIDE SEQUENCE [LARGE SCALE GENOMIC DNA]</scope>
    <source>
        <strain evidence="2 3">IMCC9719</strain>
    </source>
</reference>
<feature type="transmembrane region" description="Helical" evidence="1">
    <location>
        <begin position="27"/>
        <end position="45"/>
    </location>
</feature>
<accession>A0A317CCJ1</accession>
<dbReference type="EMBL" id="QGKL01000029">
    <property type="protein sequence ID" value="PWQ96266.1"/>
    <property type="molecule type" value="Genomic_DNA"/>
</dbReference>
<evidence type="ECO:0000313" key="3">
    <source>
        <dbReference type="Proteomes" id="UP000245506"/>
    </source>
</evidence>
<feature type="transmembrane region" description="Helical" evidence="1">
    <location>
        <begin position="93"/>
        <end position="113"/>
    </location>
</feature>
<proteinExistence type="predicted"/>
<keyword evidence="3" id="KW-1185">Reference proteome</keyword>
<keyword evidence="1" id="KW-1133">Transmembrane helix</keyword>
<evidence type="ECO:0000256" key="1">
    <source>
        <dbReference type="SAM" id="Phobius"/>
    </source>
</evidence>
<dbReference type="OrthoDB" id="9810590at2"/>
<dbReference type="InterPro" id="IPR010718">
    <property type="entry name" value="DUF1294"/>
</dbReference>
<dbReference type="AlphaFoldDB" id="A0A317CCJ1"/>
<comment type="caution">
    <text evidence="2">The sequence shown here is derived from an EMBL/GenBank/DDBJ whole genome shotgun (WGS) entry which is preliminary data.</text>
</comment>
<gene>
    <name evidence="2" type="ORF">DKT75_09760</name>
</gene>